<keyword evidence="2" id="KW-1185">Reference proteome</keyword>
<organism evidence="1 2">
    <name type="scientific">Rhizobium rhododendri</name>
    <dbReference type="NCBI Taxonomy" id="2506430"/>
    <lineage>
        <taxon>Bacteria</taxon>
        <taxon>Pseudomonadati</taxon>
        <taxon>Pseudomonadota</taxon>
        <taxon>Alphaproteobacteria</taxon>
        <taxon>Hyphomicrobiales</taxon>
        <taxon>Rhizobiaceae</taxon>
        <taxon>Rhizobium/Agrobacterium group</taxon>
        <taxon>Rhizobium</taxon>
    </lineage>
</organism>
<reference evidence="1" key="1">
    <citation type="journal article" date="2019" name="Phytopathology">
        <title>A Novel Group of Rhizobium tumorigenes-Like Agrobacteria Associated with Crown Gall Disease of Rhododendron and Blueberry.</title>
        <authorList>
            <person name="Kuzmanovic N."/>
            <person name="Behrens P."/>
            <person name="Idczak E."/>
            <person name="Wagner S."/>
            <person name="Gotz M."/>
            <person name="Sproer C."/>
            <person name="Bunk B."/>
            <person name="Overmann J."/>
            <person name="Smalla K."/>
        </authorList>
    </citation>
    <scope>NUCLEOTIDE SEQUENCE</scope>
    <source>
        <strain evidence="1">Rho-6.2</strain>
    </source>
</reference>
<dbReference type="RefSeq" id="WP_142824671.1">
    <property type="nucleotide sequence ID" value="NZ_CP117267.1"/>
</dbReference>
<dbReference type="Proteomes" id="UP000318939">
    <property type="component" value="Chromosome"/>
</dbReference>
<gene>
    <name evidence="1" type="ORF">PR018_14590</name>
</gene>
<dbReference type="EMBL" id="CP117267">
    <property type="protein sequence ID" value="WFS22368.1"/>
    <property type="molecule type" value="Genomic_DNA"/>
</dbReference>
<accession>A0ABY8IGV3</accession>
<reference evidence="1" key="2">
    <citation type="journal article" date="2023" name="MicrobiologyOpen">
        <title>Genomics of the tumorigenes clade of the family Rhizobiaceae and description of Rhizobium rhododendri sp. nov.</title>
        <authorList>
            <person name="Kuzmanovic N."/>
            <person name="diCenzo G.C."/>
            <person name="Bunk B."/>
            <person name="Sproeer C."/>
            <person name="Fruehling A."/>
            <person name="Neumann-Schaal M."/>
            <person name="Overmann J."/>
            <person name="Smalla K."/>
        </authorList>
    </citation>
    <scope>NUCLEOTIDE SEQUENCE</scope>
    <source>
        <strain evidence="1">Rho-6.2</strain>
    </source>
</reference>
<proteinExistence type="predicted"/>
<sequence>MAILHHAFRCPATAEFDQKVSTLLAAWSRRDYRELSTLALGAYGSLAEREDLRSAFRLHQEGVVSSWMQPQFISPGLAALATLAGAFVPIPGLSASNDANHHLLETQLPLLGWSSEDISFLLRGNPVEAMLESYAAPAVKLDQGGYRDTGGWTPGRIGQALKKRLDHLARGIPPHADDQTLAAWSLLKESHALADAQAMLAEITDRDWLVMTITA</sequence>
<evidence type="ECO:0000313" key="1">
    <source>
        <dbReference type="EMBL" id="WFS22368.1"/>
    </source>
</evidence>
<evidence type="ECO:0000313" key="2">
    <source>
        <dbReference type="Proteomes" id="UP000318939"/>
    </source>
</evidence>
<name>A0ABY8IGV3_9HYPH</name>
<protein>
    <submittedName>
        <fullName evidence="1">Uncharacterized protein</fullName>
    </submittedName>
</protein>